<dbReference type="InterPro" id="IPR002659">
    <property type="entry name" value="Glyco_trans_31"/>
</dbReference>
<dbReference type="EC" id="2.4.1.-" evidence="10"/>
<keyword evidence="4" id="KW-0808">Transferase</keyword>
<evidence type="ECO:0000313" key="12">
    <source>
        <dbReference type="Proteomes" id="UP000663838"/>
    </source>
</evidence>
<protein>
    <recommendedName>
        <fullName evidence="10">Hexosyltransferase</fullName>
        <ecNumber evidence="10">2.4.1.-</ecNumber>
    </recommendedName>
</protein>
<dbReference type="GO" id="GO:0000139">
    <property type="term" value="C:Golgi membrane"/>
    <property type="evidence" value="ECO:0007669"/>
    <property type="project" value="UniProtKB-SubCell"/>
</dbReference>
<reference evidence="11" key="1">
    <citation type="submission" date="2021-02" db="EMBL/GenBank/DDBJ databases">
        <authorList>
            <person name="Nowell W R."/>
        </authorList>
    </citation>
    <scope>NUCLEOTIDE SEQUENCE</scope>
</reference>
<comment type="subcellular location">
    <subcellularLocation>
        <location evidence="1 10">Golgi apparatus membrane</location>
        <topology evidence="1 10">Single-pass type II membrane protein</topology>
    </subcellularLocation>
</comment>
<evidence type="ECO:0000256" key="5">
    <source>
        <dbReference type="ARBA" id="ARBA00022692"/>
    </source>
</evidence>
<comment type="caution">
    <text evidence="11">The sequence shown here is derived from an EMBL/GenBank/DDBJ whole genome shotgun (WGS) entry which is preliminary data.</text>
</comment>
<evidence type="ECO:0000256" key="10">
    <source>
        <dbReference type="RuleBase" id="RU363063"/>
    </source>
</evidence>
<dbReference type="GO" id="GO:0016758">
    <property type="term" value="F:hexosyltransferase activity"/>
    <property type="evidence" value="ECO:0007669"/>
    <property type="project" value="InterPro"/>
</dbReference>
<evidence type="ECO:0000313" key="11">
    <source>
        <dbReference type="EMBL" id="CAF4876720.1"/>
    </source>
</evidence>
<evidence type="ECO:0000256" key="8">
    <source>
        <dbReference type="ARBA" id="ARBA00023034"/>
    </source>
</evidence>
<evidence type="ECO:0000256" key="3">
    <source>
        <dbReference type="ARBA" id="ARBA00022676"/>
    </source>
</evidence>
<organism evidence="11 12">
    <name type="scientific">Rotaria socialis</name>
    <dbReference type="NCBI Taxonomy" id="392032"/>
    <lineage>
        <taxon>Eukaryota</taxon>
        <taxon>Metazoa</taxon>
        <taxon>Spiralia</taxon>
        <taxon>Gnathifera</taxon>
        <taxon>Rotifera</taxon>
        <taxon>Eurotatoria</taxon>
        <taxon>Bdelloidea</taxon>
        <taxon>Philodinida</taxon>
        <taxon>Philodinidae</taxon>
        <taxon>Rotaria</taxon>
    </lineage>
</organism>
<evidence type="ECO:0000256" key="6">
    <source>
        <dbReference type="ARBA" id="ARBA00022968"/>
    </source>
</evidence>
<keyword evidence="5" id="KW-0812">Transmembrane</keyword>
<keyword evidence="6" id="KW-0735">Signal-anchor</keyword>
<gene>
    <name evidence="11" type="ORF">TOA249_LOCUS28926</name>
</gene>
<evidence type="ECO:0000256" key="7">
    <source>
        <dbReference type="ARBA" id="ARBA00022989"/>
    </source>
</evidence>
<proteinExistence type="inferred from homology"/>
<accession>A0A821TWL7</accession>
<keyword evidence="8 10" id="KW-0333">Golgi apparatus</keyword>
<dbReference type="PANTHER" id="PTHR11214">
    <property type="entry name" value="BETA-1,3-N-ACETYLGLUCOSAMINYLTRANSFERASE"/>
    <property type="match status" value="1"/>
</dbReference>
<name>A0A821TWL7_9BILA</name>
<sequence length="296" mass="33304">MGISKNKEEESIVSNESQLYHDIVQGNYTELYRLLVYKALNGMFWVTKNCGHVQWVIHADDDVVLDTNKCLQFIKNIEREKSKKIICSRVHCGITGPVRDKTDKWYVSENEYPYDRYPIYCFGDLWYTSMEVIKLLIEAVPYVKTDGSITYVPKKKADIFASAFDAKKNDIVLKSPSTCPPDAILTSLAFPSSELKSLILDLDQSGGTDPNGLFPLFFIKVADILAPKLAVVILLLVRQGSFPECCRIANVTALPKGSTPSTSPSEYRPISITPKLSKVFERLLAKRLSGYMLTIL</sequence>
<dbReference type="Proteomes" id="UP000663838">
    <property type="component" value="Unassembled WGS sequence"/>
</dbReference>
<comment type="similarity">
    <text evidence="2 10">Belongs to the glycosyltransferase 31 family.</text>
</comment>
<keyword evidence="7" id="KW-1133">Transmembrane helix</keyword>
<keyword evidence="3 10" id="KW-0328">Glycosyltransferase</keyword>
<evidence type="ECO:0000256" key="9">
    <source>
        <dbReference type="ARBA" id="ARBA00023136"/>
    </source>
</evidence>
<evidence type="ECO:0000256" key="2">
    <source>
        <dbReference type="ARBA" id="ARBA00008661"/>
    </source>
</evidence>
<dbReference type="Pfam" id="PF01762">
    <property type="entry name" value="Galactosyl_T"/>
    <property type="match status" value="1"/>
</dbReference>
<evidence type="ECO:0000256" key="4">
    <source>
        <dbReference type="ARBA" id="ARBA00022679"/>
    </source>
</evidence>
<dbReference type="AlphaFoldDB" id="A0A821TWL7"/>
<dbReference type="EMBL" id="CAJOBS010004218">
    <property type="protein sequence ID" value="CAF4876720.1"/>
    <property type="molecule type" value="Genomic_DNA"/>
</dbReference>
<evidence type="ECO:0000256" key="1">
    <source>
        <dbReference type="ARBA" id="ARBA00004323"/>
    </source>
</evidence>
<dbReference type="PANTHER" id="PTHR11214:SF314">
    <property type="entry name" value="HEXOSYLTRANSFERASE"/>
    <property type="match status" value="1"/>
</dbReference>
<keyword evidence="9" id="KW-0472">Membrane</keyword>
<dbReference type="GO" id="GO:0006493">
    <property type="term" value="P:protein O-linked glycosylation"/>
    <property type="evidence" value="ECO:0007669"/>
    <property type="project" value="TreeGrafter"/>
</dbReference>